<keyword evidence="13" id="KW-1185">Reference proteome</keyword>
<comment type="caution">
    <text evidence="12">The sequence shown here is derived from an EMBL/GenBank/DDBJ whole genome shotgun (WGS) entry which is preliminary data.</text>
</comment>
<feature type="transmembrane region" description="Helical" evidence="9">
    <location>
        <begin position="33"/>
        <end position="50"/>
    </location>
</feature>
<dbReference type="Gene3D" id="3.30.565.10">
    <property type="entry name" value="Histidine kinase-like ATPase, C-terminal domain"/>
    <property type="match status" value="1"/>
</dbReference>
<feature type="transmembrane region" description="Helical" evidence="9">
    <location>
        <begin position="57"/>
        <end position="73"/>
    </location>
</feature>
<keyword evidence="8" id="KW-0902">Two-component regulatory system</keyword>
<dbReference type="GO" id="GO:0046983">
    <property type="term" value="F:protein dimerization activity"/>
    <property type="evidence" value="ECO:0007669"/>
    <property type="project" value="InterPro"/>
</dbReference>
<evidence type="ECO:0000256" key="9">
    <source>
        <dbReference type="SAM" id="Phobius"/>
    </source>
</evidence>
<evidence type="ECO:0000256" key="5">
    <source>
        <dbReference type="ARBA" id="ARBA00022741"/>
    </source>
</evidence>
<dbReference type="CDD" id="cd16917">
    <property type="entry name" value="HATPase_UhpB-NarQ-NarX-like"/>
    <property type="match status" value="1"/>
</dbReference>
<dbReference type="Proteomes" id="UP000003448">
    <property type="component" value="Unassembled WGS sequence"/>
</dbReference>
<evidence type="ECO:0000259" key="10">
    <source>
        <dbReference type="Pfam" id="PF02518"/>
    </source>
</evidence>
<dbReference type="InterPro" id="IPR011712">
    <property type="entry name" value="Sig_transdc_His_kin_sub3_dim/P"/>
</dbReference>
<evidence type="ECO:0000256" key="2">
    <source>
        <dbReference type="ARBA" id="ARBA00012438"/>
    </source>
</evidence>
<evidence type="ECO:0000256" key="1">
    <source>
        <dbReference type="ARBA" id="ARBA00000085"/>
    </source>
</evidence>
<dbReference type="InterPro" id="IPR050482">
    <property type="entry name" value="Sensor_HK_TwoCompSys"/>
</dbReference>
<sequence length="361" mass="37988">MRRWVVETMIVVAVGVLTAYRLATTPVALGDRAPDLWAYAAAAVMVFVLPVRRRWPVGVLILVGGLYLAYHIYHYPGGAPAVPAWVALYSVGAASRQRVGLVVAALFVLLDAQGRVAVAGARPFDASLDSSTVVFVAALLLGEVVRGRRTQLALLAADQSRAAEQRVVEERIRIARELHDVTAHTLAVVSVQAGVAADVLDEDPAQARAALREVRRASREAMVELRAAVGVLRDGTPAAGPEPPTPTLDRLPALAESTGAVVTCDGEPRALPRAVETTAYRIVQEAVTNALRHAGAAQIEVRVGYRPDGLSVTVRDNGRGGVPVAGNGLRGMAERAGGLGGWLRAGPADGGGFEVRGWLPV</sequence>
<feature type="domain" description="Signal transduction histidine kinase subgroup 3 dimerisation and phosphoacceptor" evidence="11">
    <location>
        <begin position="170"/>
        <end position="235"/>
    </location>
</feature>
<dbReference type="Pfam" id="PF07730">
    <property type="entry name" value="HisKA_3"/>
    <property type="match status" value="1"/>
</dbReference>
<dbReference type="EC" id="2.7.13.3" evidence="2"/>
<comment type="catalytic activity">
    <reaction evidence="1">
        <text>ATP + protein L-histidine = ADP + protein N-phospho-L-histidine.</text>
        <dbReference type="EC" id="2.7.13.3"/>
    </reaction>
</comment>
<evidence type="ECO:0000256" key="7">
    <source>
        <dbReference type="ARBA" id="ARBA00022840"/>
    </source>
</evidence>
<dbReference type="SUPFAM" id="SSF55874">
    <property type="entry name" value="ATPase domain of HSP90 chaperone/DNA topoisomerase II/histidine kinase"/>
    <property type="match status" value="1"/>
</dbReference>
<dbReference type="STRING" id="1150864.MILUP08_42912"/>
<dbReference type="GO" id="GO:0005524">
    <property type="term" value="F:ATP binding"/>
    <property type="evidence" value="ECO:0007669"/>
    <property type="project" value="UniProtKB-KW"/>
</dbReference>
<evidence type="ECO:0000313" key="13">
    <source>
        <dbReference type="Proteomes" id="UP000003448"/>
    </source>
</evidence>
<accession>I0L2D4</accession>
<dbReference type="eggNOG" id="COG4585">
    <property type="taxonomic scope" value="Bacteria"/>
</dbReference>
<keyword evidence="9" id="KW-1133">Transmembrane helix</keyword>
<keyword evidence="9" id="KW-0472">Membrane</keyword>
<evidence type="ECO:0000256" key="3">
    <source>
        <dbReference type="ARBA" id="ARBA00022553"/>
    </source>
</evidence>
<dbReference type="EMBL" id="CAIE01000022">
    <property type="protein sequence ID" value="CCH17981.1"/>
    <property type="molecule type" value="Genomic_DNA"/>
</dbReference>
<keyword evidence="9" id="KW-0812">Transmembrane</keyword>
<evidence type="ECO:0000256" key="8">
    <source>
        <dbReference type="ARBA" id="ARBA00023012"/>
    </source>
</evidence>
<gene>
    <name evidence="12" type="ORF">MILUP08_42912</name>
</gene>
<evidence type="ECO:0000313" key="12">
    <source>
        <dbReference type="EMBL" id="CCH17981.1"/>
    </source>
</evidence>
<dbReference type="Gene3D" id="1.20.5.1930">
    <property type="match status" value="1"/>
</dbReference>
<name>I0L2D4_9ACTN</name>
<protein>
    <recommendedName>
        <fullName evidence="2">histidine kinase</fullName>
        <ecNumber evidence="2">2.7.13.3</ecNumber>
    </recommendedName>
</protein>
<dbReference type="PANTHER" id="PTHR24421">
    <property type="entry name" value="NITRATE/NITRITE SENSOR PROTEIN NARX-RELATED"/>
    <property type="match status" value="1"/>
</dbReference>
<dbReference type="RefSeq" id="WP_007459057.1">
    <property type="nucleotide sequence ID" value="NZ_HF570108.1"/>
</dbReference>
<dbReference type="Pfam" id="PF02518">
    <property type="entry name" value="HATPase_c"/>
    <property type="match status" value="1"/>
</dbReference>
<dbReference type="InterPro" id="IPR036890">
    <property type="entry name" value="HATPase_C_sf"/>
</dbReference>
<proteinExistence type="predicted"/>
<organism evidence="12 13">
    <name type="scientific">Micromonospora lupini str. Lupac 08</name>
    <dbReference type="NCBI Taxonomy" id="1150864"/>
    <lineage>
        <taxon>Bacteria</taxon>
        <taxon>Bacillati</taxon>
        <taxon>Actinomycetota</taxon>
        <taxon>Actinomycetes</taxon>
        <taxon>Micromonosporales</taxon>
        <taxon>Micromonosporaceae</taxon>
        <taxon>Micromonospora</taxon>
    </lineage>
</organism>
<keyword evidence="5" id="KW-0547">Nucleotide-binding</keyword>
<evidence type="ECO:0000256" key="4">
    <source>
        <dbReference type="ARBA" id="ARBA00022679"/>
    </source>
</evidence>
<keyword evidence="3" id="KW-0597">Phosphoprotein</keyword>
<dbReference type="GO" id="GO:0000155">
    <property type="term" value="F:phosphorelay sensor kinase activity"/>
    <property type="evidence" value="ECO:0007669"/>
    <property type="project" value="InterPro"/>
</dbReference>
<dbReference type="AlphaFoldDB" id="I0L2D4"/>
<keyword evidence="7" id="KW-0067">ATP-binding</keyword>
<dbReference type="GO" id="GO:0016020">
    <property type="term" value="C:membrane"/>
    <property type="evidence" value="ECO:0007669"/>
    <property type="project" value="InterPro"/>
</dbReference>
<dbReference type="OrthoDB" id="227596at2"/>
<evidence type="ECO:0000256" key="6">
    <source>
        <dbReference type="ARBA" id="ARBA00022777"/>
    </source>
</evidence>
<keyword evidence="4 12" id="KW-0808">Transferase</keyword>
<reference evidence="13" key="1">
    <citation type="journal article" date="2012" name="J. Bacteriol.">
        <title>Genome Sequence of Micromonospora lupini Lupac 08, Isolated from Root Nodules of Lupinus angustifolius.</title>
        <authorList>
            <person name="Alonso-Vega P."/>
            <person name="Normand P."/>
            <person name="Bacigalupe R."/>
            <person name="Pujic P."/>
            <person name="Lajus A."/>
            <person name="Vallenet D."/>
            <person name="Carro L."/>
            <person name="Coll P."/>
            <person name="Trujillo M.E."/>
        </authorList>
    </citation>
    <scope>NUCLEOTIDE SEQUENCE [LARGE SCALE GENOMIC DNA]</scope>
    <source>
        <strain evidence="13">Lupac 08</strain>
    </source>
</reference>
<evidence type="ECO:0000259" key="11">
    <source>
        <dbReference type="Pfam" id="PF07730"/>
    </source>
</evidence>
<dbReference type="InterPro" id="IPR003594">
    <property type="entry name" value="HATPase_dom"/>
</dbReference>
<dbReference type="PANTHER" id="PTHR24421:SF10">
    <property type="entry name" value="NITRATE_NITRITE SENSOR PROTEIN NARQ"/>
    <property type="match status" value="1"/>
</dbReference>
<keyword evidence="6 12" id="KW-0418">Kinase</keyword>
<feature type="domain" description="Histidine kinase/HSP90-like ATPase" evidence="10">
    <location>
        <begin position="276"/>
        <end position="323"/>
    </location>
</feature>